<protein>
    <submittedName>
        <fullName evidence="2">DH200=94 genomic scaffold, scaffold_67</fullName>
    </submittedName>
</protein>
<evidence type="ECO:0000313" key="2">
    <source>
        <dbReference type="EMBL" id="CDP12550.1"/>
    </source>
</evidence>
<dbReference type="InterPro" id="IPR055290">
    <property type="entry name" value="At3g26010-like"/>
</dbReference>
<dbReference type="InterPro" id="IPR001810">
    <property type="entry name" value="F-box_dom"/>
</dbReference>
<dbReference type="Pfam" id="PF07734">
    <property type="entry name" value="FBA_1"/>
    <property type="match status" value="1"/>
</dbReference>
<dbReference type="SMART" id="SM00256">
    <property type="entry name" value="FBOX"/>
    <property type="match status" value="1"/>
</dbReference>
<feature type="domain" description="F-box" evidence="1">
    <location>
        <begin position="69"/>
        <end position="109"/>
    </location>
</feature>
<evidence type="ECO:0000259" key="1">
    <source>
        <dbReference type="SMART" id="SM00256"/>
    </source>
</evidence>
<sequence length="461" mass="52528">MLPDGGGSPATGPLIRHIFKAEETLLRPSTAWPVAGKSRFSLSPDSSNTLKNPPQDCSYISAAGIVVAHNEDLLTQILLCLPPKSLIRFQCVSRGWLSIISNPSFRRLYCGSSNTRALFLFRKKWRKNPELNFISFSDEYVSSMETAVSHLSSNFFTDGEITDLHSCNGLVAVVLKLRDGSREFSVYNPSTSQHRLIPQLNLLEKRHPFVALNIAFDPLKSDHYKLVCVWWGSPAITDRFAMGIMNISYGFSIYESETGTWRDSGDIFEIDYAPLHTFFRNGVLWNGCLHWITDWKAIVCFDLDKEDINFTLPSPPASMEHSGIWYFGESGGCMYFIDMNNPGEMLFDVFELASGCSEWVLKHHLNLAPLTTLYPSMVDEEFDHSDDWRFRFRLTYFVEDENEKKARLVISLLGKVILYDINDMVVKELAEVGPTDTDDDCRDNLYQWKDGYPVMKTLTYV</sequence>
<dbReference type="InterPro" id="IPR036047">
    <property type="entry name" value="F-box-like_dom_sf"/>
</dbReference>
<proteinExistence type="predicted"/>
<name>A0A068UVH4_COFCA</name>
<dbReference type="AlphaFoldDB" id="A0A068UVH4"/>
<dbReference type="SUPFAM" id="SSF81383">
    <property type="entry name" value="F-box domain"/>
    <property type="match status" value="1"/>
</dbReference>
<accession>A0A068UVH4</accession>
<dbReference type="STRING" id="49390.A0A068UVH4"/>
<evidence type="ECO:0000313" key="3">
    <source>
        <dbReference type="Proteomes" id="UP000295252"/>
    </source>
</evidence>
<dbReference type="Pfam" id="PF00646">
    <property type="entry name" value="F-box"/>
    <property type="match status" value="1"/>
</dbReference>
<dbReference type="InterPro" id="IPR006527">
    <property type="entry name" value="F-box-assoc_dom_typ1"/>
</dbReference>
<dbReference type="InParanoid" id="A0A068UVH4"/>
<keyword evidence="3" id="KW-1185">Reference proteome</keyword>
<dbReference type="Proteomes" id="UP000295252">
    <property type="component" value="Unassembled WGS sequence"/>
</dbReference>
<dbReference type="PANTHER" id="PTHR35546:SF117">
    <property type="entry name" value="F-BOX DOMAIN-CONTAINING PROTEIN"/>
    <property type="match status" value="1"/>
</dbReference>
<dbReference type="EMBL" id="HG739151">
    <property type="protein sequence ID" value="CDP12550.1"/>
    <property type="molecule type" value="Genomic_DNA"/>
</dbReference>
<dbReference type="PANTHER" id="PTHR35546">
    <property type="entry name" value="F-BOX PROTEIN INTERACTION DOMAIN PROTEIN-RELATED"/>
    <property type="match status" value="1"/>
</dbReference>
<dbReference type="OrthoDB" id="605328at2759"/>
<dbReference type="Gene3D" id="1.20.1280.50">
    <property type="match status" value="1"/>
</dbReference>
<organism evidence="2 3">
    <name type="scientific">Coffea canephora</name>
    <name type="common">Robusta coffee</name>
    <dbReference type="NCBI Taxonomy" id="49390"/>
    <lineage>
        <taxon>Eukaryota</taxon>
        <taxon>Viridiplantae</taxon>
        <taxon>Streptophyta</taxon>
        <taxon>Embryophyta</taxon>
        <taxon>Tracheophyta</taxon>
        <taxon>Spermatophyta</taxon>
        <taxon>Magnoliopsida</taxon>
        <taxon>eudicotyledons</taxon>
        <taxon>Gunneridae</taxon>
        <taxon>Pentapetalae</taxon>
        <taxon>asterids</taxon>
        <taxon>lamiids</taxon>
        <taxon>Gentianales</taxon>
        <taxon>Rubiaceae</taxon>
        <taxon>Ixoroideae</taxon>
        <taxon>Gardenieae complex</taxon>
        <taxon>Bertiereae - Coffeeae clade</taxon>
        <taxon>Coffeeae</taxon>
        <taxon>Coffea</taxon>
    </lineage>
</organism>
<gene>
    <name evidence="2" type="ORF">GSCOC_T00036180001</name>
</gene>
<reference evidence="3" key="1">
    <citation type="journal article" date="2014" name="Science">
        <title>The coffee genome provides insight into the convergent evolution of caffeine biosynthesis.</title>
        <authorList>
            <person name="Denoeud F."/>
            <person name="Carretero-Paulet L."/>
            <person name="Dereeper A."/>
            <person name="Droc G."/>
            <person name="Guyot R."/>
            <person name="Pietrella M."/>
            <person name="Zheng C."/>
            <person name="Alberti A."/>
            <person name="Anthony F."/>
            <person name="Aprea G."/>
            <person name="Aury J.M."/>
            <person name="Bento P."/>
            <person name="Bernard M."/>
            <person name="Bocs S."/>
            <person name="Campa C."/>
            <person name="Cenci A."/>
            <person name="Combes M.C."/>
            <person name="Crouzillat D."/>
            <person name="Da Silva C."/>
            <person name="Daddiego L."/>
            <person name="De Bellis F."/>
            <person name="Dussert S."/>
            <person name="Garsmeur O."/>
            <person name="Gayraud T."/>
            <person name="Guignon V."/>
            <person name="Jahn K."/>
            <person name="Jamilloux V."/>
            <person name="Joet T."/>
            <person name="Labadie K."/>
            <person name="Lan T."/>
            <person name="Leclercq J."/>
            <person name="Lepelley M."/>
            <person name="Leroy T."/>
            <person name="Li L.T."/>
            <person name="Librado P."/>
            <person name="Lopez L."/>
            <person name="Munoz A."/>
            <person name="Noel B."/>
            <person name="Pallavicini A."/>
            <person name="Perrotta G."/>
            <person name="Poncet V."/>
            <person name="Pot D."/>
            <person name="Priyono X."/>
            <person name="Rigoreau M."/>
            <person name="Rouard M."/>
            <person name="Rozas J."/>
            <person name="Tranchant-Dubreuil C."/>
            <person name="VanBuren R."/>
            <person name="Zhang Q."/>
            <person name="Andrade A.C."/>
            <person name="Argout X."/>
            <person name="Bertrand B."/>
            <person name="de Kochko A."/>
            <person name="Graziosi G."/>
            <person name="Henry R.J."/>
            <person name="Jayarama X."/>
            <person name="Ming R."/>
            <person name="Nagai C."/>
            <person name="Rounsley S."/>
            <person name="Sankoff D."/>
            <person name="Giuliano G."/>
            <person name="Albert V.A."/>
            <person name="Wincker P."/>
            <person name="Lashermes P."/>
        </authorList>
    </citation>
    <scope>NUCLEOTIDE SEQUENCE [LARGE SCALE GENOMIC DNA]</scope>
    <source>
        <strain evidence="3">cv. DH200-94</strain>
    </source>
</reference>
<dbReference type="OMA" id="ATYNTEM"/>
<dbReference type="InterPro" id="IPR017451">
    <property type="entry name" value="F-box-assoc_interact_dom"/>
</dbReference>
<dbReference type="PhylomeDB" id="A0A068UVH4"/>
<dbReference type="NCBIfam" id="TIGR01640">
    <property type="entry name" value="F_box_assoc_1"/>
    <property type="match status" value="1"/>
</dbReference>
<dbReference type="Gramene" id="CDP12550">
    <property type="protein sequence ID" value="CDP12550"/>
    <property type="gene ID" value="GSCOC_T00036180001"/>
</dbReference>